<dbReference type="InterPro" id="IPR002423">
    <property type="entry name" value="Cpn60/GroEL/TCP-1"/>
</dbReference>
<dbReference type="GO" id="GO:0005524">
    <property type="term" value="F:ATP binding"/>
    <property type="evidence" value="ECO:0007669"/>
    <property type="project" value="InterPro"/>
</dbReference>
<name>A0A0D2P076_HYPSF</name>
<feature type="region of interest" description="Disordered" evidence="2">
    <location>
        <begin position="105"/>
        <end position="143"/>
    </location>
</feature>
<dbReference type="OrthoDB" id="1350766at2759"/>
<dbReference type="GO" id="GO:0005832">
    <property type="term" value="C:chaperonin-containing T-complex"/>
    <property type="evidence" value="ECO:0007669"/>
    <property type="project" value="UniProtKB-ARBA"/>
</dbReference>
<dbReference type="SUPFAM" id="SSF55681">
    <property type="entry name" value="Class II aaRS and biotin synthetases"/>
    <property type="match status" value="1"/>
</dbReference>
<proteinExistence type="inferred from homology"/>
<evidence type="ECO:0000313" key="4">
    <source>
        <dbReference type="Proteomes" id="UP000054270"/>
    </source>
</evidence>
<dbReference type="InterPro" id="IPR045864">
    <property type="entry name" value="aa-tRNA-synth_II/BPL/LPL"/>
</dbReference>
<dbReference type="PANTHER" id="PTHR43382">
    <property type="entry name" value="PROLYL-TRNA SYNTHETASE"/>
    <property type="match status" value="1"/>
</dbReference>
<dbReference type="Proteomes" id="UP000054270">
    <property type="component" value="Unassembled WGS sequence"/>
</dbReference>
<dbReference type="Gene3D" id="1.10.560.10">
    <property type="entry name" value="GroEL-like equatorial domain"/>
    <property type="match status" value="1"/>
</dbReference>
<protein>
    <submittedName>
        <fullName evidence="3">Uncharacterized protein</fullName>
    </submittedName>
</protein>
<evidence type="ECO:0000256" key="1">
    <source>
        <dbReference type="ARBA" id="ARBA00008020"/>
    </source>
</evidence>
<dbReference type="GO" id="GO:0016887">
    <property type="term" value="F:ATP hydrolysis activity"/>
    <property type="evidence" value="ECO:0007669"/>
    <property type="project" value="InterPro"/>
</dbReference>
<accession>A0A0D2P076</accession>
<reference evidence="4" key="1">
    <citation type="submission" date="2014-04" db="EMBL/GenBank/DDBJ databases">
        <title>Evolutionary Origins and Diversification of the Mycorrhizal Mutualists.</title>
        <authorList>
            <consortium name="DOE Joint Genome Institute"/>
            <consortium name="Mycorrhizal Genomics Consortium"/>
            <person name="Kohler A."/>
            <person name="Kuo A."/>
            <person name="Nagy L.G."/>
            <person name="Floudas D."/>
            <person name="Copeland A."/>
            <person name="Barry K.W."/>
            <person name="Cichocki N."/>
            <person name="Veneault-Fourrey C."/>
            <person name="LaButti K."/>
            <person name="Lindquist E.A."/>
            <person name="Lipzen A."/>
            <person name="Lundell T."/>
            <person name="Morin E."/>
            <person name="Murat C."/>
            <person name="Riley R."/>
            <person name="Ohm R."/>
            <person name="Sun H."/>
            <person name="Tunlid A."/>
            <person name="Henrissat B."/>
            <person name="Grigoriev I.V."/>
            <person name="Hibbett D.S."/>
            <person name="Martin F."/>
        </authorList>
    </citation>
    <scope>NUCLEOTIDE SEQUENCE [LARGE SCALE GENOMIC DNA]</scope>
    <source>
        <strain evidence="4">FD-334 SS-4</strain>
    </source>
</reference>
<dbReference type="InterPro" id="IPR004499">
    <property type="entry name" value="Pro-tRNA-ligase_IIa_arc-type"/>
</dbReference>
<sequence length="398" mass="44365">MSTYTQKFHVISSEASSKSGAFSETNTGNVLASIDVNVHEPMFEVTRNICVGINLSESDYGVVRRFQCAMAILRPRARIVRTLTAAEIQYSFRILETGNLLYHNEPSTQHRNRPINTTHTPPSPTIEEQPKASRDAHPHLSHHNTEAAAERWCTVTADTAPLQIADGGGLLARSVVHVISRRDLPLKLNHWSRYQLSPGSTARRRMFAGGLYTTIIDGFIPTSGRRIQAATSHCLGNIFWRPRMFNIFVEDAKDHSKSYDSWGLSTRAIGVMFRVHGDNQGLVLPPRIDIEDLTISNDGATNRASRFKIFVDLAQKQDKEVGDGTTSVVIIAAELLRWANELVKAKIHRRQEAVKFKQEQLSINVAKRSTSKIIAKNDDCSAPMAVDAMQAVKSIDIR</sequence>
<dbReference type="InterPro" id="IPR002194">
    <property type="entry name" value="Chaperonin_TCP-1_CS"/>
</dbReference>
<dbReference type="GO" id="GO:0051082">
    <property type="term" value="F:unfolded protein binding"/>
    <property type="evidence" value="ECO:0007669"/>
    <property type="project" value="InterPro"/>
</dbReference>
<dbReference type="AlphaFoldDB" id="A0A0D2P076"/>
<dbReference type="GO" id="GO:0006457">
    <property type="term" value="P:protein folding"/>
    <property type="evidence" value="ECO:0007669"/>
    <property type="project" value="InterPro"/>
</dbReference>
<organism evidence="3 4">
    <name type="scientific">Hypholoma sublateritium (strain FD-334 SS-4)</name>
    <dbReference type="NCBI Taxonomy" id="945553"/>
    <lineage>
        <taxon>Eukaryota</taxon>
        <taxon>Fungi</taxon>
        <taxon>Dikarya</taxon>
        <taxon>Basidiomycota</taxon>
        <taxon>Agaricomycotina</taxon>
        <taxon>Agaricomycetes</taxon>
        <taxon>Agaricomycetidae</taxon>
        <taxon>Agaricales</taxon>
        <taxon>Agaricineae</taxon>
        <taxon>Strophariaceae</taxon>
        <taxon>Hypholoma</taxon>
    </lineage>
</organism>
<evidence type="ECO:0000313" key="3">
    <source>
        <dbReference type="EMBL" id="KJA14085.1"/>
    </source>
</evidence>
<dbReference type="GO" id="GO:0004827">
    <property type="term" value="F:proline-tRNA ligase activity"/>
    <property type="evidence" value="ECO:0007669"/>
    <property type="project" value="InterPro"/>
</dbReference>
<dbReference type="EMBL" id="KN817695">
    <property type="protein sequence ID" value="KJA14085.1"/>
    <property type="molecule type" value="Genomic_DNA"/>
</dbReference>
<dbReference type="STRING" id="945553.A0A0D2P076"/>
<dbReference type="Pfam" id="PF00118">
    <property type="entry name" value="Cpn60_TCP1"/>
    <property type="match status" value="1"/>
</dbReference>
<dbReference type="PROSITE" id="PS00995">
    <property type="entry name" value="TCP1_3"/>
    <property type="match status" value="1"/>
</dbReference>
<dbReference type="GO" id="GO:0006433">
    <property type="term" value="P:prolyl-tRNA aminoacylation"/>
    <property type="evidence" value="ECO:0007669"/>
    <property type="project" value="InterPro"/>
</dbReference>
<dbReference type="SUPFAM" id="SSF48592">
    <property type="entry name" value="GroEL equatorial domain-like"/>
    <property type="match status" value="1"/>
</dbReference>
<feature type="compositionally biased region" description="Polar residues" evidence="2">
    <location>
        <begin position="105"/>
        <end position="120"/>
    </location>
</feature>
<keyword evidence="4" id="KW-1185">Reference proteome</keyword>
<comment type="similarity">
    <text evidence="1">Belongs to the TCP-1 chaperonin family.</text>
</comment>
<gene>
    <name evidence="3" type="ORF">HYPSUDRAFT_1074154</name>
</gene>
<dbReference type="InterPro" id="IPR027413">
    <property type="entry name" value="GROEL-like_equatorial_sf"/>
</dbReference>
<dbReference type="GO" id="GO:0017101">
    <property type="term" value="C:aminoacyl-tRNA synthetase multienzyme complex"/>
    <property type="evidence" value="ECO:0007669"/>
    <property type="project" value="TreeGrafter"/>
</dbReference>
<dbReference type="PANTHER" id="PTHR43382:SF2">
    <property type="entry name" value="BIFUNCTIONAL GLUTAMATE_PROLINE--TRNA LIGASE"/>
    <property type="match status" value="1"/>
</dbReference>
<dbReference type="Gene3D" id="3.30.930.10">
    <property type="entry name" value="Bira Bifunctional Protein, Domain 2"/>
    <property type="match status" value="1"/>
</dbReference>
<evidence type="ECO:0000256" key="2">
    <source>
        <dbReference type="SAM" id="MobiDB-lite"/>
    </source>
</evidence>
<feature type="compositionally biased region" description="Basic and acidic residues" evidence="2">
    <location>
        <begin position="128"/>
        <end position="143"/>
    </location>
</feature>